<keyword evidence="3" id="KW-1185">Reference proteome</keyword>
<organism evidence="2 3">
    <name type="scientific">Hymenochirus boettgeri</name>
    <name type="common">Congo dwarf clawed frog</name>
    <dbReference type="NCBI Taxonomy" id="247094"/>
    <lineage>
        <taxon>Eukaryota</taxon>
        <taxon>Metazoa</taxon>
        <taxon>Chordata</taxon>
        <taxon>Craniata</taxon>
        <taxon>Vertebrata</taxon>
        <taxon>Euteleostomi</taxon>
        <taxon>Amphibia</taxon>
        <taxon>Batrachia</taxon>
        <taxon>Anura</taxon>
        <taxon>Pipoidea</taxon>
        <taxon>Pipidae</taxon>
        <taxon>Pipinae</taxon>
        <taxon>Hymenochirus</taxon>
    </lineage>
</organism>
<dbReference type="EMBL" id="JAACNH010000005">
    <property type="protein sequence ID" value="KAG8443375.1"/>
    <property type="molecule type" value="Genomic_DNA"/>
</dbReference>
<sequence length="259" mass="30336">MIMSPENTMTPDFLKEFIRVYRSLPCLWKVKSADYFNKQKKYQAYEILLELCRSVFPIANIEFVKHKIANLRTVFKKELKKVELSRKSGATPENIYVPRLWYFELLKFTIDQEIPKRSNSNIMETQEGHSWDEREEETRVSDVSFETVEVPNLSQVSVQSQNEVVENEMDECVNQKKMKKRKIFDEDIGKQLLSQAAALLNKTEDEYDNFGFVVASKLRKMEESQRLAAEMIVYDVLHKGMLKQLNVQNPIGCYVGQEP</sequence>
<dbReference type="OrthoDB" id="6629425at2759"/>
<dbReference type="PANTHER" id="PTHR21505:SF14">
    <property type="match status" value="1"/>
</dbReference>
<dbReference type="Pfam" id="PF10545">
    <property type="entry name" value="MADF_DNA_bdg"/>
    <property type="match status" value="1"/>
</dbReference>
<evidence type="ECO:0000313" key="2">
    <source>
        <dbReference type="EMBL" id="KAG8443375.1"/>
    </source>
</evidence>
<proteinExistence type="predicted"/>
<dbReference type="AlphaFoldDB" id="A0A8T2JDK7"/>
<accession>A0A8T2JDK7</accession>
<comment type="caution">
    <text evidence="2">The sequence shown here is derived from an EMBL/GenBank/DDBJ whole genome shotgun (WGS) entry which is preliminary data.</text>
</comment>
<evidence type="ECO:0000313" key="3">
    <source>
        <dbReference type="Proteomes" id="UP000812440"/>
    </source>
</evidence>
<feature type="domain" description="MADF" evidence="1">
    <location>
        <begin position="16"/>
        <end position="114"/>
    </location>
</feature>
<dbReference type="SMART" id="SM00595">
    <property type="entry name" value="MADF"/>
    <property type="match status" value="1"/>
</dbReference>
<dbReference type="PROSITE" id="PS51029">
    <property type="entry name" value="MADF"/>
    <property type="match status" value="1"/>
</dbReference>
<gene>
    <name evidence="2" type="ORF">GDO86_011970</name>
</gene>
<dbReference type="InterPro" id="IPR006578">
    <property type="entry name" value="MADF-dom"/>
</dbReference>
<dbReference type="PANTHER" id="PTHR21505">
    <property type="entry name" value="MADF DOMAIN-CONTAINING PROTEIN-RELATED"/>
    <property type="match status" value="1"/>
</dbReference>
<reference evidence="2" key="1">
    <citation type="thesis" date="2020" institute="ProQuest LLC" country="789 East Eisenhower Parkway, Ann Arbor, MI, USA">
        <title>Comparative Genomics and Chromosome Evolution.</title>
        <authorList>
            <person name="Mudd A.B."/>
        </authorList>
    </citation>
    <scope>NUCLEOTIDE SEQUENCE</scope>
    <source>
        <strain evidence="2">Female2</strain>
        <tissue evidence="2">Blood</tissue>
    </source>
</reference>
<evidence type="ECO:0000259" key="1">
    <source>
        <dbReference type="PROSITE" id="PS51029"/>
    </source>
</evidence>
<dbReference type="Proteomes" id="UP000812440">
    <property type="component" value="Chromosome 6"/>
</dbReference>
<name>A0A8T2JDK7_9PIPI</name>
<protein>
    <recommendedName>
        <fullName evidence="1">MADF domain-containing protein</fullName>
    </recommendedName>
</protein>